<keyword evidence="1" id="KW-1133">Transmembrane helix</keyword>
<accession>A0A364K639</accession>
<keyword evidence="1" id="KW-0472">Membrane</keyword>
<reference evidence="2 3" key="2">
    <citation type="submission" date="2018-06" db="EMBL/GenBank/DDBJ databases">
        <authorList>
            <person name="Zhirakovskaya E."/>
        </authorList>
    </citation>
    <scope>NUCLEOTIDE SEQUENCE [LARGE SCALE GENOMIC DNA]</scope>
    <source>
        <strain evidence="2 3">FBKL4.011</strain>
    </source>
</reference>
<reference evidence="2 3" key="1">
    <citation type="submission" date="2018-06" db="EMBL/GenBank/DDBJ databases">
        <title>Thermoflavimicrobium daqus sp. nov., a thermophilic microbe isolated from Moutai-flavour Daqu.</title>
        <authorList>
            <person name="Wang X."/>
            <person name="Zhou H."/>
        </authorList>
    </citation>
    <scope>NUCLEOTIDE SEQUENCE [LARGE SCALE GENOMIC DNA]</scope>
    <source>
        <strain evidence="2 3">FBKL4.011</strain>
    </source>
</reference>
<dbReference type="AlphaFoldDB" id="A0A364K639"/>
<sequence length="68" mass="8147">MNRKTTTLMVLLASAAAVVLPFIRSKRMNFFRRWGRFLTKRFKWNSAYGKMATSFLAKQMIRRLRFVK</sequence>
<gene>
    <name evidence="2" type="ORF">DL897_06735</name>
</gene>
<dbReference type="Proteomes" id="UP000251213">
    <property type="component" value="Unassembled WGS sequence"/>
</dbReference>
<organism evidence="2 3">
    <name type="scientific">Thermoflavimicrobium daqui</name>
    <dbReference type="NCBI Taxonomy" id="2137476"/>
    <lineage>
        <taxon>Bacteria</taxon>
        <taxon>Bacillati</taxon>
        <taxon>Bacillota</taxon>
        <taxon>Bacilli</taxon>
        <taxon>Bacillales</taxon>
        <taxon>Thermoactinomycetaceae</taxon>
        <taxon>Thermoflavimicrobium</taxon>
    </lineage>
</organism>
<comment type="caution">
    <text evidence="2">The sequence shown here is derived from an EMBL/GenBank/DDBJ whole genome shotgun (WGS) entry which is preliminary data.</text>
</comment>
<name>A0A364K639_9BACL</name>
<evidence type="ECO:0000256" key="1">
    <source>
        <dbReference type="SAM" id="Phobius"/>
    </source>
</evidence>
<feature type="transmembrane region" description="Helical" evidence="1">
    <location>
        <begin position="6"/>
        <end position="23"/>
    </location>
</feature>
<dbReference type="EMBL" id="QJKK01000003">
    <property type="protein sequence ID" value="RAL25766.1"/>
    <property type="molecule type" value="Genomic_DNA"/>
</dbReference>
<proteinExistence type="predicted"/>
<protein>
    <submittedName>
        <fullName evidence="2">Uncharacterized protein</fullName>
    </submittedName>
</protein>
<evidence type="ECO:0000313" key="3">
    <source>
        <dbReference type="Proteomes" id="UP000251213"/>
    </source>
</evidence>
<keyword evidence="3" id="KW-1185">Reference proteome</keyword>
<dbReference type="RefSeq" id="WP_113658380.1">
    <property type="nucleotide sequence ID" value="NZ_KZ845665.1"/>
</dbReference>
<evidence type="ECO:0000313" key="2">
    <source>
        <dbReference type="EMBL" id="RAL25766.1"/>
    </source>
</evidence>
<keyword evidence="1" id="KW-0812">Transmembrane</keyword>